<gene>
    <name evidence="1" type="ORF">PUW25_25605</name>
</gene>
<keyword evidence="2" id="KW-1185">Reference proteome</keyword>
<protein>
    <submittedName>
        <fullName evidence="1">Uncharacterized protein</fullName>
    </submittedName>
</protein>
<accession>A0ABY7XHV6</accession>
<organism evidence="1 2">
    <name type="scientific">Paenibacillus urinalis</name>
    <dbReference type="NCBI Taxonomy" id="521520"/>
    <lineage>
        <taxon>Bacteria</taxon>
        <taxon>Bacillati</taxon>
        <taxon>Bacillota</taxon>
        <taxon>Bacilli</taxon>
        <taxon>Bacillales</taxon>
        <taxon>Paenibacillaceae</taxon>
        <taxon>Paenibacillus</taxon>
    </lineage>
</organism>
<evidence type="ECO:0000313" key="2">
    <source>
        <dbReference type="Proteomes" id="UP001221519"/>
    </source>
</evidence>
<name>A0ABY7XHV6_9BACL</name>
<proteinExistence type="predicted"/>
<sequence>MLTAVAQEKMTDDQAKQYLDNMSAYIENASFDIETESNLLTHWVSEQIKDIPESALKLMLVDLFVKNQHLKQECIRQSASLFF</sequence>
<dbReference type="EMBL" id="CP118109">
    <property type="protein sequence ID" value="WDI05188.1"/>
    <property type="molecule type" value="Genomic_DNA"/>
</dbReference>
<keyword evidence="1" id="KW-0614">Plasmid</keyword>
<evidence type="ECO:0000313" key="1">
    <source>
        <dbReference type="EMBL" id="WDI05188.1"/>
    </source>
</evidence>
<dbReference type="RefSeq" id="WP_047913041.1">
    <property type="nucleotide sequence ID" value="NZ_CP118109.1"/>
</dbReference>
<dbReference type="Proteomes" id="UP001221519">
    <property type="component" value="Plasmid unnamed1"/>
</dbReference>
<reference evidence="1 2" key="1">
    <citation type="submission" date="2023-02" db="EMBL/GenBank/DDBJ databases">
        <title>Pathogen: clinical or host-associated sample.</title>
        <authorList>
            <person name="Hergert J."/>
            <person name="Casey R."/>
            <person name="Wagner J."/>
            <person name="Young E.L."/>
            <person name="Oakeson K.F."/>
        </authorList>
    </citation>
    <scope>NUCLEOTIDE SEQUENCE [LARGE SCALE GENOMIC DNA]</scope>
    <source>
        <strain evidence="1 2">2022CK-00829</strain>
        <plasmid evidence="1 2">unnamed1</plasmid>
    </source>
</reference>
<geneLocation type="plasmid" evidence="1 2">
    <name>unnamed1</name>
</geneLocation>